<dbReference type="EMBL" id="PFDW01000024">
    <property type="protein sequence ID" value="PJE58360.1"/>
    <property type="molecule type" value="Genomic_DNA"/>
</dbReference>
<comment type="caution">
    <text evidence="1">The sequence shown here is derived from an EMBL/GenBank/DDBJ whole genome shotgun (WGS) entry which is preliminary data.</text>
</comment>
<reference evidence="2" key="1">
    <citation type="submission" date="2017-09" db="EMBL/GenBank/DDBJ databases">
        <title>Depth-based differentiation of microbial function through sediment-hosted aquifers and enrichment of novel symbionts in the deep terrestrial subsurface.</title>
        <authorList>
            <person name="Probst A.J."/>
            <person name="Ladd B."/>
            <person name="Jarett J.K."/>
            <person name="Geller-Mcgrath D.E."/>
            <person name="Sieber C.M.K."/>
            <person name="Emerson J.B."/>
            <person name="Anantharaman K."/>
            <person name="Thomas B.C."/>
            <person name="Malmstrom R."/>
            <person name="Stieglmeier M."/>
            <person name="Klingl A."/>
            <person name="Woyke T."/>
            <person name="Ryan C.M."/>
            <person name="Banfield J.F."/>
        </authorList>
    </citation>
    <scope>NUCLEOTIDE SEQUENCE [LARGE SCALE GENOMIC DNA]</scope>
</reference>
<accession>A0A2M8KEL8</accession>
<proteinExistence type="predicted"/>
<sequence length="29" mass="2864">MENISNSKLIDLSGKTAIVTGGALGIGFG</sequence>
<feature type="non-terminal residue" evidence="1">
    <location>
        <position position="29"/>
    </location>
</feature>
<name>A0A2M8KEL8_9BACT</name>
<organism evidence="1 2">
    <name type="scientific">Candidatus Portnoybacteria bacterium CG10_big_fil_rev_8_21_14_0_10_36_7</name>
    <dbReference type="NCBI Taxonomy" id="1974812"/>
    <lineage>
        <taxon>Bacteria</taxon>
        <taxon>Candidatus Portnoyibacteriota</taxon>
    </lineage>
</organism>
<evidence type="ECO:0000313" key="1">
    <source>
        <dbReference type="EMBL" id="PJE58360.1"/>
    </source>
</evidence>
<protein>
    <submittedName>
        <fullName evidence="1">2-deoxy-D-gluconate 3-dehydrogenase</fullName>
    </submittedName>
</protein>
<dbReference type="AlphaFoldDB" id="A0A2M8KEL8"/>
<evidence type="ECO:0000313" key="2">
    <source>
        <dbReference type="Proteomes" id="UP000231450"/>
    </source>
</evidence>
<gene>
    <name evidence="1" type="ORF">COU81_01135</name>
</gene>
<dbReference type="Proteomes" id="UP000231450">
    <property type="component" value="Unassembled WGS sequence"/>
</dbReference>